<protein>
    <recommendedName>
        <fullName evidence="4 11">U3 small nucleolar RNA-associated protein 10</fullName>
    </recommendedName>
</protein>
<dbReference type="GO" id="GO:0000462">
    <property type="term" value="P:maturation of SSU-rRNA from tricistronic rRNA transcript (SSU-rRNA, 5.8S rRNA, LSU-rRNA)"/>
    <property type="evidence" value="ECO:0007669"/>
    <property type="project" value="TreeGrafter"/>
</dbReference>
<evidence type="ECO:0000256" key="2">
    <source>
        <dbReference type="ARBA" id="ARBA00010559"/>
    </source>
</evidence>
<evidence type="ECO:0000259" key="14">
    <source>
        <dbReference type="SMART" id="SM01036"/>
    </source>
</evidence>
<dbReference type="GO" id="GO:0034455">
    <property type="term" value="C:t-UTP complex"/>
    <property type="evidence" value="ECO:0007669"/>
    <property type="project" value="TreeGrafter"/>
</dbReference>
<evidence type="ECO:0000256" key="1">
    <source>
        <dbReference type="ARBA" id="ARBA00004604"/>
    </source>
</evidence>
<gene>
    <name evidence="15" type="ORF">LTR36_003508</name>
</gene>
<evidence type="ECO:0000256" key="7">
    <source>
        <dbReference type="ARBA" id="ARBA00023242"/>
    </source>
</evidence>
<comment type="function">
    <text evidence="9">Involved in nucleolar processing of pre-18S ribosomal RNA. Involved in ribosome biosynthesis.</text>
</comment>
<dbReference type="InterPro" id="IPR040191">
    <property type="entry name" value="UTP10"/>
</dbReference>
<evidence type="ECO:0000256" key="11">
    <source>
        <dbReference type="RuleBase" id="RU367065"/>
    </source>
</evidence>
<keyword evidence="8 11" id="KW-0687">Ribonucleoprotein</keyword>
<dbReference type="InterPro" id="IPR021133">
    <property type="entry name" value="HEAT_type_2"/>
</dbReference>
<feature type="domain" description="BP28 C-terminal" evidence="14">
    <location>
        <begin position="1506"/>
        <end position="1652"/>
    </location>
</feature>
<accession>A0AAV9JJI7</accession>
<comment type="subunit">
    <text evidence="3 11">Component of the ribosomal small subunit (SSU) processome.</text>
</comment>
<keyword evidence="6 11" id="KW-0698">rRNA processing</keyword>
<dbReference type="Pfam" id="PF08146">
    <property type="entry name" value="BP28CT"/>
    <property type="match status" value="1"/>
</dbReference>
<evidence type="ECO:0000256" key="10">
    <source>
        <dbReference type="PROSITE-ProRule" id="PRU00103"/>
    </source>
</evidence>
<evidence type="ECO:0000256" key="6">
    <source>
        <dbReference type="ARBA" id="ARBA00022552"/>
    </source>
</evidence>
<dbReference type="GO" id="GO:0030686">
    <property type="term" value="C:90S preribosome"/>
    <property type="evidence" value="ECO:0007669"/>
    <property type="project" value="TreeGrafter"/>
</dbReference>
<evidence type="ECO:0000256" key="9">
    <source>
        <dbReference type="ARBA" id="ARBA00025076"/>
    </source>
</evidence>
<dbReference type="EMBL" id="JAVFHQ010000020">
    <property type="protein sequence ID" value="KAK4545328.1"/>
    <property type="molecule type" value="Genomic_DNA"/>
</dbReference>
<dbReference type="PROSITE" id="PS50077">
    <property type="entry name" value="HEAT_REPEAT"/>
    <property type="match status" value="1"/>
</dbReference>
<evidence type="ECO:0000313" key="15">
    <source>
        <dbReference type="EMBL" id="KAK4545328.1"/>
    </source>
</evidence>
<dbReference type="InterPro" id="IPR016024">
    <property type="entry name" value="ARM-type_fold"/>
</dbReference>
<evidence type="ECO:0000256" key="5">
    <source>
        <dbReference type="ARBA" id="ARBA00022517"/>
    </source>
</evidence>
<dbReference type="GO" id="GO:0032040">
    <property type="term" value="C:small-subunit processome"/>
    <property type="evidence" value="ECO:0007669"/>
    <property type="project" value="TreeGrafter"/>
</dbReference>
<dbReference type="InterPro" id="IPR056473">
    <property type="entry name" value="HEAT_Utp10/HEAT1"/>
</dbReference>
<evidence type="ECO:0000256" key="3">
    <source>
        <dbReference type="ARBA" id="ARBA00011399"/>
    </source>
</evidence>
<comment type="caution">
    <text evidence="15">The sequence shown here is derived from an EMBL/GenBank/DDBJ whole genome shotgun (WGS) entry which is preliminary data.</text>
</comment>
<organism evidence="15 16">
    <name type="scientific">Oleoguttula mirabilis</name>
    <dbReference type="NCBI Taxonomy" id="1507867"/>
    <lineage>
        <taxon>Eukaryota</taxon>
        <taxon>Fungi</taxon>
        <taxon>Dikarya</taxon>
        <taxon>Ascomycota</taxon>
        <taxon>Pezizomycotina</taxon>
        <taxon>Dothideomycetes</taxon>
        <taxon>Dothideomycetidae</taxon>
        <taxon>Mycosphaerellales</taxon>
        <taxon>Teratosphaeriaceae</taxon>
        <taxon>Oleoguttula</taxon>
    </lineage>
</organism>
<comment type="subcellular location">
    <subcellularLocation>
        <location evidence="1 11">Nucleus</location>
        <location evidence="1 11">Nucleolus</location>
    </subcellularLocation>
</comment>
<evidence type="ECO:0000256" key="13">
    <source>
        <dbReference type="SAM" id="MobiDB-lite"/>
    </source>
</evidence>
<keyword evidence="5 11" id="KW-0690">Ribosome biogenesis</keyword>
<keyword evidence="12" id="KW-0175">Coiled coil</keyword>
<keyword evidence="7 11" id="KW-0539">Nucleus</keyword>
<dbReference type="GO" id="GO:0030515">
    <property type="term" value="F:snoRNA binding"/>
    <property type="evidence" value="ECO:0007669"/>
    <property type="project" value="TreeGrafter"/>
</dbReference>
<dbReference type="Pfam" id="PF12397">
    <property type="entry name" value="U3snoRNP10"/>
    <property type="match status" value="1"/>
</dbReference>
<proteinExistence type="inferred from homology"/>
<sequence length="1782" mass="195276">MATALQQQLAAIQQSSTQQLDLKAQKTRHSKSLLFEPRDAASQSFDTIYQLCYEGFEELCMLDARFSPFARNLFSEQSKNEDRTQMTAHENGELDRTIASFLGLVGGRLLLKPAMKAVEWLVRRFRVQEYNTEAVLLTFLPYHTSHIFPTLLSIVSEQLPASFRWLHPYVASVQSPPRHAVLSAAINNPGFFSAFSQYVLQVSRARQHAAILLGFWASITAQAVNGMIDSTRSGRDAIRKQREEDLLLRVLPILQSALSIKGVPELYLGSCMIMTILAAKASLEDKVLDAMMEAVVGAWTQPTLEDGLTCLAVMAEEKQHASQPKTVTRAILKADECPQLLKDMSQRHRVDKLTLGVIMGALDSAAAYPGLDGLDFAQRLVGLDILSAQHLCFLLETLLAKAEGLLSSADDPPDTEHVVVFLSSIASNAGVAGLLRQAVRNKSVDLHKISPDLATVLAQSHEETHHEQLEAPEPMQLDGNATETHGLGSLLEALPNLDDQHPSFLDPANDAAFKQYAAAFALAAASEKGLSRFIRRTPLHRSNWTETPTFLTLLVKLWSGSAQAITRARALEVTATELQLHSSKAPLDMQLLLPYVINALGDRVHRVRTAAASVCKALHSLYGVSGSKGKIDTSVGTWGDIGLYAAGTPEVNVLSITDVYKFLDSAVVPMLEDCVLDGAHAVRALRDALNGKDLKTTTRTDVCIWLAQNAAATPVLSVKLRLLDILRGVGKAANDTRKNVLLPLVTQWIALPSAQVLAACSAGGLSPKEVERAVIGSLSHRSADEVLALKQMASGEIHARDGIPTIAFERLRDLWSAMKEPSQTALVDFLLDLAVDGAAMDEMVQGEALDTLRNLHFPSEVLVHLVDGLPNASDLQDQPPSAKKQRTAKTESGAPRTVDSAQVNAAVRRITLALELVEGSKPEQHPQLLKGLFHLLGELHQYKTLLGSQLVYLQGLLMSCLLSIIKGLQSSRAENIDRSVIRADLIVECVRTTSSTQVHNTALLLISSLASWAPDLVLHSVMPLFTFMSTTLLRQSDEYSAHVTDQTVARIVPPLAASLKKRGKDLVSGAAELLLSFTAAFEHIPLHRRAGLFQHLVQTLGPEESLFAVVAMLVERYPTDTRVQPFIRDLMNSFPVSVQLRALNEYLDLINDGLKHKRTLSNVILGFAEKDAEQIEESVDTLLQALADVLQDSILRRRVAKEFAKGGTDAAALQTVYAQILDKTMQLTRDLAANDDLKDTADSMLTSLLGLTPTKDFIESSAQLMQTGSDATRQQVFHSLEARVVQAKRGDVALQQTFLEVLSSCCCFVQQSQPVATRHAAITCIDQIVEKYGKRDRAAVFDAAKAVAGDAALGSDDASLRIISVLCLASMVAVLEDGFIPILPQVLTKTLDYAEEAFTTPKNARQLQSACFSLAVAVLDHLPWMFAPQYLDRAFVIAGKSVVFPLTGEGGLMGLTQLCDLAARKVNTGELFAAVDRTWMVVGGLGPMAALQHLNIVRLAIQHHTKANVTKNAQTLFAILLNAFDLRRTTSDEEDDHTEVFALVDRIALDMTLKLNDATFRPFFIRLVEWATVGLPKKDARGRVLRATSLYSFAHTLFEQLKSIVTSYASFLLESAASLLSSLTATEADERALLDVLLRSLSRSFEHDQDDFWQAPAHFDAVATPLLSQLEKAKYLPVAARIIPAITDLAAAAASPEHHKAMNTTIMQYMRHQDAAVRLAAVKSERAITERLNFDWLALLPEMLPFISELQEDDDEEVERETLRWVRQIEEVTGESLEGMLQ</sequence>
<dbReference type="PANTHER" id="PTHR13457:SF1">
    <property type="entry name" value="HEAT REPEAT-CONTAINING PROTEIN 1"/>
    <property type="match status" value="1"/>
</dbReference>
<dbReference type="SUPFAM" id="SSF48371">
    <property type="entry name" value="ARM repeat"/>
    <property type="match status" value="2"/>
</dbReference>
<dbReference type="GO" id="GO:0045943">
    <property type="term" value="P:positive regulation of transcription by RNA polymerase I"/>
    <property type="evidence" value="ECO:0007669"/>
    <property type="project" value="TreeGrafter"/>
</dbReference>
<dbReference type="InterPro" id="IPR011989">
    <property type="entry name" value="ARM-like"/>
</dbReference>
<dbReference type="Proteomes" id="UP001324427">
    <property type="component" value="Unassembled WGS sequence"/>
</dbReference>
<dbReference type="PANTHER" id="PTHR13457">
    <property type="entry name" value="BAP28"/>
    <property type="match status" value="1"/>
</dbReference>
<feature type="repeat" description="HEAT" evidence="10">
    <location>
        <begin position="592"/>
        <end position="630"/>
    </location>
</feature>
<dbReference type="InterPro" id="IPR022125">
    <property type="entry name" value="U3snoRNP10_N"/>
</dbReference>
<name>A0AAV9JJI7_9PEZI</name>
<keyword evidence="16" id="KW-1185">Reference proteome</keyword>
<dbReference type="SMART" id="SM01036">
    <property type="entry name" value="BP28CT"/>
    <property type="match status" value="1"/>
</dbReference>
<reference evidence="15 16" key="1">
    <citation type="submission" date="2021-11" db="EMBL/GenBank/DDBJ databases">
        <title>Black yeast isolated from Biological Soil Crust.</title>
        <authorList>
            <person name="Kurbessoian T."/>
        </authorList>
    </citation>
    <scope>NUCLEOTIDE SEQUENCE [LARGE SCALE GENOMIC DNA]</scope>
    <source>
        <strain evidence="15 16">CCFEE 5522</strain>
    </source>
</reference>
<dbReference type="Gene3D" id="1.25.10.10">
    <property type="entry name" value="Leucine-rich Repeat Variant"/>
    <property type="match status" value="2"/>
</dbReference>
<dbReference type="Pfam" id="PF23243">
    <property type="entry name" value="HEAT_HEATR1"/>
    <property type="match status" value="1"/>
</dbReference>
<evidence type="ECO:0000256" key="8">
    <source>
        <dbReference type="ARBA" id="ARBA00023274"/>
    </source>
</evidence>
<evidence type="ECO:0000256" key="4">
    <source>
        <dbReference type="ARBA" id="ARBA00015399"/>
    </source>
</evidence>
<dbReference type="InterPro" id="IPR012954">
    <property type="entry name" value="BP28_C_dom"/>
</dbReference>
<evidence type="ECO:0000256" key="12">
    <source>
        <dbReference type="SAM" id="Coils"/>
    </source>
</evidence>
<feature type="coiled-coil region" evidence="12">
    <location>
        <begin position="1165"/>
        <end position="1192"/>
    </location>
</feature>
<feature type="region of interest" description="Disordered" evidence="13">
    <location>
        <begin position="872"/>
        <end position="898"/>
    </location>
</feature>
<comment type="similarity">
    <text evidence="2 11">Belongs to the HEATR1/UTP10 family.</text>
</comment>
<evidence type="ECO:0000313" key="16">
    <source>
        <dbReference type="Proteomes" id="UP001324427"/>
    </source>
</evidence>